<protein>
    <submittedName>
        <fullName evidence="1">Uncharacterized protein</fullName>
    </submittedName>
</protein>
<gene>
    <name evidence="1" type="ORF">HPB47_008505</name>
</gene>
<reference evidence="1 2" key="1">
    <citation type="journal article" date="2020" name="Cell">
        <title>Large-Scale Comparative Analyses of Tick Genomes Elucidate Their Genetic Diversity and Vector Capacities.</title>
        <authorList>
            <consortium name="Tick Genome and Microbiome Consortium (TIGMIC)"/>
            <person name="Jia N."/>
            <person name="Wang J."/>
            <person name="Shi W."/>
            <person name="Du L."/>
            <person name="Sun Y."/>
            <person name="Zhan W."/>
            <person name="Jiang J.F."/>
            <person name="Wang Q."/>
            <person name="Zhang B."/>
            <person name="Ji P."/>
            <person name="Bell-Sakyi L."/>
            <person name="Cui X.M."/>
            <person name="Yuan T.T."/>
            <person name="Jiang B.G."/>
            <person name="Yang W.F."/>
            <person name="Lam T.T."/>
            <person name="Chang Q.C."/>
            <person name="Ding S.J."/>
            <person name="Wang X.J."/>
            <person name="Zhu J.G."/>
            <person name="Ruan X.D."/>
            <person name="Zhao L."/>
            <person name="Wei J.T."/>
            <person name="Ye R.Z."/>
            <person name="Que T.C."/>
            <person name="Du C.H."/>
            <person name="Zhou Y.H."/>
            <person name="Cheng J.X."/>
            <person name="Dai P.F."/>
            <person name="Guo W.B."/>
            <person name="Han X.H."/>
            <person name="Huang E.J."/>
            <person name="Li L.F."/>
            <person name="Wei W."/>
            <person name="Gao Y.C."/>
            <person name="Liu J.Z."/>
            <person name="Shao H.Z."/>
            <person name="Wang X."/>
            <person name="Wang C.C."/>
            <person name="Yang T.C."/>
            <person name="Huo Q.B."/>
            <person name="Li W."/>
            <person name="Chen H.Y."/>
            <person name="Chen S.E."/>
            <person name="Zhou L.G."/>
            <person name="Ni X.B."/>
            <person name="Tian J.H."/>
            <person name="Sheng Y."/>
            <person name="Liu T."/>
            <person name="Pan Y.S."/>
            <person name="Xia L.Y."/>
            <person name="Li J."/>
            <person name="Zhao F."/>
            <person name="Cao W.C."/>
        </authorList>
    </citation>
    <scope>NUCLEOTIDE SEQUENCE [LARGE SCALE GENOMIC DNA]</scope>
    <source>
        <strain evidence="1">Iper-2018</strain>
    </source>
</reference>
<evidence type="ECO:0000313" key="2">
    <source>
        <dbReference type="Proteomes" id="UP000805193"/>
    </source>
</evidence>
<dbReference type="EMBL" id="JABSTQ010011187">
    <property type="protein sequence ID" value="KAG0414333.1"/>
    <property type="molecule type" value="Genomic_DNA"/>
</dbReference>
<comment type="caution">
    <text evidence="1">The sequence shown here is derived from an EMBL/GenBank/DDBJ whole genome shotgun (WGS) entry which is preliminary data.</text>
</comment>
<sequence>MMRSDNGALSAHAGRGSIDAAASSSDEYRVVLPRFPDGKRGNTNKEKKMCLNSVFLHADLMRRPYHAVDFRDGLKDIVDMTDVVSIGQFQMSHI</sequence>
<proteinExistence type="predicted"/>
<name>A0AC60P4M4_IXOPE</name>
<dbReference type="Proteomes" id="UP000805193">
    <property type="component" value="Unassembled WGS sequence"/>
</dbReference>
<accession>A0AC60P4M4</accession>
<evidence type="ECO:0000313" key="1">
    <source>
        <dbReference type="EMBL" id="KAG0414333.1"/>
    </source>
</evidence>
<organism evidence="1 2">
    <name type="scientific">Ixodes persulcatus</name>
    <name type="common">Taiga tick</name>
    <dbReference type="NCBI Taxonomy" id="34615"/>
    <lineage>
        <taxon>Eukaryota</taxon>
        <taxon>Metazoa</taxon>
        <taxon>Ecdysozoa</taxon>
        <taxon>Arthropoda</taxon>
        <taxon>Chelicerata</taxon>
        <taxon>Arachnida</taxon>
        <taxon>Acari</taxon>
        <taxon>Parasitiformes</taxon>
        <taxon>Ixodida</taxon>
        <taxon>Ixodoidea</taxon>
        <taxon>Ixodidae</taxon>
        <taxon>Ixodinae</taxon>
        <taxon>Ixodes</taxon>
    </lineage>
</organism>
<keyword evidence="2" id="KW-1185">Reference proteome</keyword>